<protein>
    <submittedName>
        <fullName evidence="1">Uncharacterized protein</fullName>
    </submittedName>
</protein>
<dbReference type="AlphaFoldDB" id="A0A0E9UGX3"/>
<reference evidence="1" key="2">
    <citation type="journal article" date="2015" name="Fish Shellfish Immunol.">
        <title>Early steps in the European eel (Anguilla anguilla)-Vibrio vulnificus interaction in the gills: Role of the RtxA13 toxin.</title>
        <authorList>
            <person name="Callol A."/>
            <person name="Pajuelo D."/>
            <person name="Ebbesson L."/>
            <person name="Teles M."/>
            <person name="MacKenzie S."/>
            <person name="Amaro C."/>
        </authorList>
    </citation>
    <scope>NUCLEOTIDE SEQUENCE</scope>
</reference>
<proteinExistence type="predicted"/>
<name>A0A0E9UGX3_ANGAN</name>
<sequence>MVHFRFLLQPHESFYQNINIFFLYCCHF</sequence>
<evidence type="ECO:0000313" key="1">
    <source>
        <dbReference type="EMBL" id="JAH65139.1"/>
    </source>
</evidence>
<reference evidence="1" key="1">
    <citation type="submission" date="2014-11" db="EMBL/GenBank/DDBJ databases">
        <authorList>
            <person name="Amaro Gonzalez C."/>
        </authorList>
    </citation>
    <scope>NUCLEOTIDE SEQUENCE</scope>
</reference>
<dbReference type="EMBL" id="GBXM01043438">
    <property type="protein sequence ID" value="JAH65139.1"/>
    <property type="molecule type" value="Transcribed_RNA"/>
</dbReference>
<accession>A0A0E9UGX3</accession>
<organism evidence="1">
    <name type="scientific">Anguilla anguilla</name>
    <name type="common">European freshwater eel</name>
    <name type="synonym">Muraena anguilla</name>
    <dbReference type="NCBI Taxonomy" id="7936"/>
    <lineage>
        <taxon>Eukaryota</taxon>
        <taxon>Metazoa</taxon>
        <taxon>Chordata</taxon>
        <taxon>Craniata</taxon>
        <taxon>Vertebrata</taxon>
        <taxon>Euteleostomi</taxon>
        <taxon>Actinopterygii</taxon>
        <taxon>Neopterygii</taxon>
        <taxon>Teleostei</taxon>
        <taxon>Anguilliformes</taxon>
        <taxon>Anguillidae</taxon>
        <taxon>Anguilla</taxon>
    </lineage>
</organism>